<dbReference type="InterPro" id="IPR000626">
    <property type="entry name" value="Ubiquitin-like_dom"/>
</dbReference>
<accession>A0AAX4H441</accession>
<evidence type="ECO:0000259" key="9">
    <source>
        <dbReference type="PROSITE" id="PS50235"/>
    </source>
</evidence>
<dbReference type="Proteomes" id="UP001338582">
    <property type="component" value="Chromosome 1"/>
</dbReference>
<dbReference type="GO" id="GO:0004843">
    <property type="term" value="F:cysteine-type deubiquitinase activity"/>
    <property type="evidence" value="ECO:0007669"/>
    <property type="project" value="UniProtKB-UniRule"/>
</dbReference>
<dbReference type="GO" id="GO:0070628">
    <property type="term" value="F:proteasome binding"/>
    <property type="evidence" value="ECO:0007669"/>
    <property type="project" value="TreeGrafter"/>
</dbReference>
<evidence type="ECO:0000256" key="1">
    <source>
        <dbReference type="ARBA" id="ARBA00000707"/>
    </source>
</evidence>
<dbReference type="PROSITE" id="PS00972">
    <property type="entry name" value="USP_1"/>
    <property type="match status" value="1"/>
</dbReference>
<evidence type="ECO:0000313" key="10">
    <source>
        <dbReference type="EMBL" id="WPK23263.1"/>
    </source>
</evidence>
<dbReference type="SUPFAM" id="SSF54236">
    <property type="entry name" value="Ubiquitin-like"/>
    <property type="match status" value="1"/>
</dbReference>
<gene>
    <name evidence="10" type="ORF">PUMCH_000498</name>
</gene>
<evidence type="ECO:0000256" key="6">
    <source>
        <dbReference type="RuleBase" id="RU366025"/>
    </source>
</evidence>
<evidence type="ECO:0000256" key="2">
    <source>
        <dbReference type="ARBA" id="ARBA00022670"/>
    </source>
</evidence>
<evidence type="ECO:0000256" key="3">
    <source>
        <dbReference type="ARBA" id="ARBA00022786"/>
    </source>
</evidence>
<dbReference type="InterPro" id="IPR029071">
    <property type="entry name" value="Ubiquitin-like_domsf"/>
</dbReference>
<keyword evidence="11" id="KW-1185">Reference proteome</keyword>
<dbReference type="GeneID" id="88171567"/>
<keyword evidence="7" id="KW-0175">Coiled coil</keyword>
<name>A0AAX4H441_9ASCO</name>
<feature type="domain" description="Ubiquitin-like" evidence="8">
    <location>
        <begin position="1"/>
        <end position="77"/>
    </location>
</feature>
<keyword evidence="3 6" id="KW-0833">Ubl conjugation pathway</keyword>
<dbReference type="GO" id="GO:0016579">
    <property type="term" value="P:protein deubiquitination"/>
    <property type="evidence" value="ECO:0007669"/>
    <property type="project" value="InterPro"/>
</dbReference>
<dbReference type="InterPro" id="IPR044635">
    <property type="entry name" value="UBP14-like"/>
</dbReference>
<dbReference type="PANTHER" id="PTHR43982:SF1">
    <property type="entry name" value="UBIQUITIN CARBOXYL-TERMINAL HYDROLASE 14"/>
    <property type="match status" value="1"/>
</dbReference>
<dbReference type="PROSITE" id="PS00299">
    <property type="entry name" value="UBIQUITIN_1"/>
    <property type="match status" value="1"/>
</dbReference>
<dbReference type="SUPFAM" id="SSF54001">
    <property type="entry name" value="Cysteine proteinases"/>
    <property type="match status" value="1"/>
</dbReference>
<dbReference type="InterPro" id="IPR038765">
    <property type="entry name" value="Papain-like_cys_pep_sf"/>
</dbReference>
<evidence type="ECO:0000256" key="4">
    <source>
        <dbReference type="ARBA" id="ARBA00022801"/>
    </source>
</evidence>
<protein>
    <recommendedName>
        <fullName evidence="6">Ubiquitin carboxyl-terminal hydrolase</fullName>
        <ecNumber evidence="6">3.4.19.12</ecNumber>
    </recommendedName>
</protein>
<feature type="coiled-coil region" evidence="7">
    <location>
        <begin position="330"/>
        <end position="357"/>
    </location>
</feature>
<dbReference type="GO" id="GO:0043161">
    <property type="term" value="P:proteasome-mediated ubiquitin-dependent protein catabolic process"/>
    <property type="evidence" value="ECO:0007669"/>
    <property type="project" value="InterPro"/>
</dbReference>
<evidence type="ECO:0000256" key="5">
    <source>
        <dbReference type="ARBA" id="ARBA00022807"/>
    </source>
</evidence>
<evidence type="ECO:0000259" key="8">
    <source>
        <dbReference type="PROSITE" id="PS50053"/>
    </source>
</evidence>
<dbReference type="Pfam" id="PF00443">
    <property type="entry name" value="UCH"/>
    <property type="match status" value="1"/>
</dbReference>
<dbReference type="InterPro" id="IPR019954">
    <property type="entry name" value="Ubiquitin_CS"/>
</dbReference>
<dbReference type="Pfam" id="PF00240">
    <property type="entry name" value="ubiquitin"/>
    <property type="match status" value="1"/>
</dbReference>
<keyword evidence="4 6" id="KW-0378">Hydrolase</keyword>
<dbReference type="EC" id="3.4.19.12" evidence="6"/>
<comment type="similarity">
    <text evidence="6">Belongs to the peptidase C19 family.</text>
</comment>
<sequence length="476" mass="53835">MPITVKIKNAGKIYDIEVVDNATGAEFKQKIFEQTQIPPHRQKVVMKGGKLTDDATMSSFKINPKIPVMVLGTPEEGAVSAVPRPVFIEDLNQDSLTQVSHEPSGLLNLGNTCYLNSSLQALYQIKDLSLKVGEAKQSQDSLVRAMSNVFGNMDQKQENINPAMLLLQLRNRFPQFAEQSHGMYLQQDAEEAYSQLLRVLTEELQVGELFTVGYKTKTKCLAAPEEEVKEGSEEALKLNCHIDISTNFLRDGLLNSMKDTFEKHNDTLGGNATYETTRTITRLPKYLTVHFMRFFWRDDTKLKSKILRKVQFPFELDLAEMLDESIKKDKIAIRDKLHKIEKDNEELIRDFKKAKKDSALTPQQQQEEDELKVASIQSKFKDDYNDILPADFPLATATENPSSVYELTAVITHQGISADLGHYQAFVKDDKSLDDDVWWKFNDNKVSTVNREKVEMLAGGGESDSALILIYKAKGL</sequence>
<dbReference type="Gene3D" id="3.90.70.10">
    <property type="entry name" value="Cysteine proteinases"/>
    <property type="match status" value="1"/>
</dbReference>
<dbReference type="KEGG" id="asau:88171567"/>
<keyword evidence="5 6" id="KW-0788">Thiol protease</keyword>
<reference evidence="10 11" key="1">
    <citation type="submission" date="2023-10" db="EMBL/GenBank/DDBJ databases">
        <title>Draft Genome Sequence of Candida saopaulonensis from a very Premature Infant with Sepsis.</title>
        <authorList>
            <person name="Ning Y."/>
            <person name="Dai R."/>
            <person name="Xiao M."/>
            <person name="Xu Y."/>
            <person name="Yan Q."/>
            <person name="Zhang L."/>
        </authorList>
    </citation>
    <scope>NUCLEOTIDE SEQUENCE [LARGE SCALE GENOMIC DNA]</scope>
    <source>
        <strain evidence="10 11">19XY460</strain>
    </source>
</reference>
<dbReference type="Gene3D" id="3.10.20.90">
    <property type="entry name" value="Phosphatidylinositol 3-kinase Catalytic Subunit, Chain A, domain 1"/>
    <property type="match status" value="1"/>
</dbReference>
<dbReference type="InterPro" id="IPR028889">
    <property type="entry name" value="USP"/>
</dbReference>
<dbReference type="RefSeq" id="XP_062875650.1">
    <property type="nucleotide sequence ID" value="XM_063019580.1"/>
</dbReference>
<dbReference type="PROSITE" id="PS50235">
    <property type="entry name" value="USP_3"/>
    <property type="match status" value="1"/>
</dbReference>
<evidence type="ECO:0000313" key="11">
    <source>
        <dbReference type="Proteomes" id="UP001338582"/>
    </source>
</evidence>
<dbReference type="AlphaFoldDB" id="A0AAX4H441"/>
<proteinExistence type="inferred from homology"/>
<evidence type="ECO:0000256" key="7">
    <source>
        <dbReference type="SAM" id="Coils"/>
    </source>
</evidence>
<dbReference type="PROSITE" id="PS50053">
    <property type="entry name" value="UBIQUITIN_2"/>
    <property type="match status" value="1"/>
</dbReference>
<feature type="domain" description="USP" evidence="9">
    <location>
        <begin position="104"/>
        <end position="474"/>
    </location>
</feature>
<dbReference type="EMBL" id="CP138894">
    <property type="protein sequence ID" value="WPK23263.1"/>
    <property type="molecule type" value="Genomic_DNA"/>
</dbReference>
<dbReference type="SMART" id="SM00213">
    <property type="entry name" value="UBQ"/>
    <property type="match status" value="1"/>
</dbReference>
<dbReference type="PROSITE" id="PS00973">
    <property type="entry name" value="USP_2"/>
    <property type="match status" value="1"/>
</dbReference>
<dbReference type="PANTHER" id="PTHR43982">
    <property type="entry name" value="UBIQUITIN CARBOXYL-TERMINAL HYDROLASE"/>
    <property type="match status" value="1"/>
</dbReference>
<dbReference type="GO" id="GO:0061136">
    <property type="term" value="P:regulation of proteasomal protein catabolic process"/>
    <property type="evidence" value="ECO:0007669"/>
    <property type="project" value="TreeGrafter"/>
</dbReference>
<organism evidence="10 11">
    <name type="scientific">Australozyma saopauloensis</name>
    <dbReference type="NCBI Taxonomy" id="291208"/>
    <lineage>
        <taxon>Eukaryota</taxon>
        <taxon>Fungi</taxon>
        <taxon>Dikarya</taxon>
        <taxon>Ascomycota</taxon>
        <taxon>Saccharomycotina</taxon>
        <taxon>Pichiomycetes</taxon>
        <taxon>Metschnikowiaceae</taxon>
        <taxon>Australozyma</taxon>
    </lineage>
</organism>
<dbReference type="InterPro" id="IPR001394">
    <property type="entry name" value="Peptidase_C19_UCH"/>
</dbReference>
<keyword evidence="2 6" id="KW-0645">Protease</keyword>
<dbReference type="InterPro" id="IPR018200">
    <property type="entry name" value="USP_CS"/>
</dbReference>
<comment type="catalytic activity">
    <reaction evidence="1 6">
        <text>Thiol-dependent hydrolysis of ester, thioester, amide, peptide and isopeptide bonds formed by the C-terminal Gly of ubiquitin (a 76-residue protein attached to proteins as an intracellular targeting signal).</text>
        <dbReference type="EC" id="3.4.19.12"/>
    </reaction>
</comment>